<reference evidence="5 6" key="1">
    <citation type="submission" date="2024-04" db="EMBL/GenBank/DDBJ databases">
        <title>Kosakonia calanthae sp. nov., a halophilic bacterium isolated from leaves of Calanthe tiplacata.</title>
        <authorList>
            <person name="Wu P."/>
        </authorList>
    </citation>
    <scope>NUCLEOTIDE SEQUENCE [LARGE SCALE GENOMIC DNA]</scope>
    <source>
        <strain evidence="5 6">BYX6</strain>
    </source>
</reference>
<dbReference type="Pfam" id="PF13145">
    <property type="entry name" value="Rotamase_2"/>
    <property type="match status" value="1"/>
</dbReference>
<sequence>MITKQFLFTLMPLASLILSAQAAQSSSIASAGDIQLSRQEVAGRVAVLSAAQREQLAKNPAPLEAWVREQLADRLLLQEATAQQWDKRPEVAQQIAEASREVIARSYLLSVSQVPEGYPSDAELRAAYNRAKGNLQKPASYRLSQLFIAAAPDDADAQAKARKRALEVVQKARSPKADFNKLIAEYGKGESDQVQNDTGWVTLGQLLPEVRPVVASLQAGEVSDPIQSSAGLHVLKLVEMHEPEQASLDEVRDALAARMRQERQAQIARAYLDSLANGPMVKVDNKAIDELLKEGTTTVRDGKNKEGSKGAR</sequence>
<keyword evidence="3" id="KW-0732">Signal</keyword>
<evidence type="ECO:0000256" key="1">
    <source>
        <dbReference type="ARBA" id="ARBA00007656"/>
    </source>
</evidence>
<dbReference type="EMBL" id="CP151800">
    <property type="protein sequence ID" value="WZW00252.1"/>
    <property type="molecule type" value="Genomic_DNA"/>
</dbReference>
<protein>
    <submittedName>
        <fullName evidence="5">Peptidylprolyl isomerase</fullName>
    </submittedName>
</protein>
<dbReference type="InterPro" id="IPR027304">
    <property type="entry name" value="Trigger_fact/SurA_dom_sf"/>
</dbReference>
<dbReference type="RefSeq" id="WP_342325173.1">
    <property type="nucleotide sequence ID" value="NZ_CP151800.1"/>
</dbReference>
<dbReference type="InterPro" id="IPR050245">
    <property type="entry name" value="PrsA_foldase"/>
</dbReference>
<dbReference type="GO" id="GO:0016853">
    <property type="term" value="F:isomerase activity"/>
    <property type="evidence" value="ECO:0007669"/>
    <property type="project" value="UniProtKB-KW"/>
</dbReference>
<dbReference type="Gene3D" id="3.10.50.40">
    <property type="match status" value="1"/>
</dbReference>
<feature type="domain" description="PpiC" evidence="4">
    <location>
        <begin position="138"/>
        <end position="239"/>
    </location>
</feature>
<evidence type="ECO:0000256" key="2">
    <source>
        <dbReference type="PROSITE-ProRule" id="PRU00278"/>
    </source>
</evidence>
<name>A0ABZ3BGD1_9ENTR</name>
<evidence type="ECO:0000259" key="4">
    <source>
        <dbReference type="PROSITE" id="PS50198"/>
    </source>
</evidence>
<proteinExistence type="inferred from homology"/>
<evidence type="ECO:0000256" key="3">
    <source>
        <dbReference type="SAM" id="SignalP"/>
    </source>
</evidence>
<dbReference type="Proteomes" id="UP001466893">
    <property type="component" value="Chromosome"/>
</dbReference>
<dbReference type="SUPFAM" id="SSF109998">
    <property type="entry name" value="Triger factor/SurA peptide-binding domain-like"/>
    <property type="match status" value="1"/>
</dbReference>
<dbReference type="PANTHER" id="PTHR47245:SF3">
    <property type="entry name" value="PEPTIDYL-PROLYL CIS-TRANS ISOMERASE, PPIC-TYPE-RELATED"/>
    <property type="match status" value="1"/>
</dbReference>
<comment type="similarity">
    <text evidence="1">Belongs to the PpiC/parvulin rotamase family.</text>
</comment>
<evidence type="ECO:0000313" key="5">
    <source>
        <dbReference type="EMBL" id="WZW00252.1"/>
    </source>
</evidence>
<organism evidence="5 6">
    <name type="scientific">Kosakonia calanthes</name>
    <dbReference type="NCBI Taxonomy" id="3139408"/>
    <lineage>
        <taxon>Bacteria</taxon>
        <taxon>Pseudomonadati</taxon>
        <taxon>Pseudomonadota</taxon>
        <taxon>Gammaproteobacteria</taxon>
        <taxon>Enterobacterales</taxon>
        <taxon>Enterobacteriaceae</taxon>
        <taxon>Kosakonia</taxon>
    </lineage>
</organism>
<keyword evidence="6" id="KW-1185">Reference proteome</keyword>
<dbReference type="InterPro" id="IPR046357">
    <property type="entry name" value="PPIase_dom_sf"/>
</dbReference>
<accession>A0ABZ3BGD1</accession>
<gene>
    <name evidence="5" type="ORF">AAEY27_10355</name>
</gene>
<feature type="chain" id="PRO_5046331930" evidence="3">
    <location>
        <begin position="23"/>
        <end position="312"/>
    </location>
</feature>
<dbReference type="SUPFAM" id="SSF54534">
    <property type="entry name" value="FKBP-like"/>
    <property type="match status" value="1"/>
</dbReference>
<dbReference type="PROSITE" id="PS50198">
    <property type="entry name" value="PPIC_PPIASE_2"/>
    <property type="match status" value="1"/>
</dbReference>
<dbReference type="InterPro" id="IPR000297">
    <property type="entry name" value="PPIase_PpiC"/>
</dbReference>
<keyword evidence="2" id="KW-0697">Rotamase</keyword>
<dbReference type="PANTHER" id="PTHR47245">
    <property type="entry name" value="PEPTIDYLPROLYL ISOMERASE"/>
    <property type="match status" value="1"/>
</dbReference>
<keyword evidence="2 5" id="KW-0413">Isomerase</keyword>
<evidence type="ECO:0000313" key="6">
    <source>
        <dbReference type="Proteomes" id="UP001466893"/>
    </source>
</evidence>
<feature type="signal peptide" evidence="3">
    <location>
        <begin position="1"/>
        <end position="22"/>
    </location>
</feature>